<sequence>MNSSCNCLRINGSSAENGSSINKTSGLAARARARPTRCCIPPDNSWANFAPHAPSSTISRIAAACRSRSFLATCRISRGIATLSRTDLCGINAKFWNTIPILRFRNACNSLDPRAITSVPSIAILPAVGSRRRLKWRTNVDLPLPDSPMMQKISPRETERETSATPTTELNSARTSDLESPLSRMACNAASGLAPKIFHTLEISITQSLICMLAPPAV</sequence>
<dbReference type="Proteomes" id="UP000007029">
    <property type="component" value="Chromosome"/>
</dbReference>
<evidence type="ECO:0000313" key="3">
    <source>
        <dbReference type="Proteomes" id="UP000007029"/>
    </source>
</evidence>
<dbReference type="eggNOG" id="ENOG5033JZV">
    <property type="taxonomic scope" value="Bacteria"/>
</dbReference>
<feature type="compositionally biased region" description="Polar residues" evidence="1">
    <location>
        <begin position="163"/>
        <end position="175"/>
    </location>
</feature>
<keyword evidence="3" id="KW-1185">Reference proteome</keyword>
<dbReference type="HOGENOM" id="CLU_113283_0_0_5"/>
<evidence type="ECO:0000256" key="1">
    <source>
        <dbReference type="SAM" id="MobiDB-lite"/>
    </source>
</evidence>
<protein>
    <submittedName>
        <fullName evidence="2">Uncharacterized protein</fullName>
    </submittedName>
</protein>
<name>Q168Y8_ROSDO</name>
<feature type="region of interest" description="Disordered" evidence="1">
    <location>
        <begin position="145"/>
        <end position="177"/>
    </location>
</feature>
<dbReference type="EMBL" id="CP000362">
    <property type="protein sequence ID" value="ABG31455.1"/>
    <property type="molecule type" value="Genomic_DNA"/>
</dbReference>
<evidence type="ECO:0000313" key="2">
    <source>
        <dbReference type="EMBL" id="ABG31455.1"/>
    </source>
</evidence>
<organism evidence="2 3">
    <name type="scientific">Roseobacter denitrificans (strain ATCC 33942 / OCh 114)</name>
    <name type="common">Erythrobacter sp. (strain OCh 114)</name>
    <name type="synonym">Roseobacter denitrificans</name>
    <dbReference type="NCBI Taxonomy" id="375451"/>
    <lineage>
        <taxon>Bacteria</taxon>
        <taxon>Pseudomonadati</taxon>
        <taxon>Pseudomonadota</taxon>
        <taxon>Alphaproteobacteria</taxon>
        <taxon>Rhodobacterales</taxon>
        <taxon>Roseobacteraceae</taxon>
        <taxon>Roseobacter</taxon>
    </lineage>
</organism>
<reference evidence="2 3" key="1">
    <citation type="journal article" date="2007" name="J. Bacteriol.">
        <title>The complete genome sequence of Roseobacter denitrificans reveals a mixotrophic rather than photosynthetic metabolism.</title>
        <authorList>
            <person name="Swingley W.D."/>
            <person name="Sadekar S."/>
            <person name="Mastrian S.D."/>
            <person name="Matthies H.J."/>
            <person name="Hao J."/>
            <person name="Ramos H."/>
            <person name="Acharya C.R."/>
            <person name="Conrad A.L."/>
            <person name="Taylor H.L."/>
            <person name="Dejesa L.C."/>
            <person name="Shah M.K."/>
            <person name="O'huallachain M.E."/>
            <person name="Lince M.T."/>
            <person name="Blankenship R.E."/>
            <person name="Beatty J.T."/>
            <person name="Touchman J.W."/>
        </authorList>
    </citation>
    <scope>NUCLEOTIDE SEQUENCE [LARGE SCALE GENOMIC DNA]</scope>
    <source>
        <strain evidence="3">ATCC 33942 / OCh 114</strain>
    </source>
</reference>
<proteinExistence type="predicted"/>
<dbReference type="AntiFam" id="ANF00062">
    <property type="entry name" value="Shadow ORF (opposite ABC transporter protein)"/>
</dbReference>
<dbReference type="KEGG" id="rde:RD1_1840"/>
<accession>Q168Y8</accession>
<gene>
    <name evidence="2" type="ordered locus">RD1_1840</name>
</gene>
<dbReference type="AlphaFoldDB" id="Q168Y8"/>